<accession>A0A1J1GR56</accession>
<dbReference type="GeneID" id="39730874"/>
<protein>
    <submittedName>
        <fullName evidence="1">Uncharacterized protein</fullName>
    </submittedName>
</protein>
<dbReference type="AlphaFoldDB" id="A0A1J1GR56"/>
<proteinExistence type="predicted"/>
<comment type="caution">
    <text evidence="1">The sequence shown here is derived from an EMBL/GenBank/DDBJ whole genome shotgun (WGS) entry which is preliminary data.</text>
</comment>
<dbReference type="Proteomes" id="UP000220797">
    <property type="component" value="Unassembled WGS sequence"/>
</dbReference>
<evidence type="ECO:0000313" key="2">
    <source>
        <dbReference type="Proteomes" id="UP000220797"/>
    </source>
</evidence>
<dbReference type="RefSeq" id="XP_028527762.1">
    <property type="nucleotide sequence ID" value="XM_028671072.1"/>
</dbReference>
<organism evidence="1 2">
    <name type="scientific">Plasmodium gallinaceum</name>
    <dbReference type="NCBI Taxonomy" id="5849"/>
    <lineage>
        <taxon>Eukaryota</taxon>
        <taxon>Sar</taxon>
        <taxon>Alveolata</taxon>
        <taxon>Apicomplexa</taxon>
        <taxon>Aconoidasida</taxon>
        <taxon>Haemosporida</taxon>
        <taxon>Plasmodiidae</taxon>
        <taxon>Plasmodium</taxon>
        <taxon>Plasmodium (Haemamoeba)</taxon>
    </lineage>
</organism>
<keyword evidence="2" id="KW-1185">Reference proteome</keyword>
<sequence>MEYLSKFYIKHIEKKSEDEFYDDKVRKIKMKNCCKKWSNSMNNKNIMIDYKKEIYESSFLKNMEKVWSLFFNEDKKGKLLLHKEEENIYSLPNFLIIDNINNNTCNNKNNNTNNNKCDDNLILDENDDEKISTNKNIYLNKKFIDIYHKHDHSYSFYHKEIDDFLILPDILTNYNEEINAIKIYDENFNMKSNLIISKNELSEDDSGNNNINEKVKTKFSNNSIINNENENENIISSKDLNIMTI</sequence>
<dbReference type="VEuPathDB" id="PlasmoDB:PGAL8A_00234600"/>
<name>A0A1J1GR56_PLAGA</name>
<reference evidence="1" key="1">
    <citation type="submission" date="2015-04" db="EMBL/GenBank/DDBJ databases">
        <authorList>
            <consortium name="Pathogen Informatics"/>
        </authorList>
    </citation>
    <scope>NUCLEOTIDE SEQUENCE [LARGE SCALE GENOMIC DNA]</scope>
    <source>
        <strain evidence="1">8A</strain>
    </source>
</reference>
<dbReference type="OrthoDB" id="381988at2759"/>
<evidence type="ECO:0000313" key="1">
    <source>
        <dbReference type="EMBL" id="CRG94949.1"/>
    </source>
</evidence>
<dbReference type="EMBL" id="CVMV01000032">
    <property type="protein sequence ID" value="CRG94949.1"/>
    <property type="molecule type" value="Genomic_DNA"/>
</dbReference>
<gene>
    <name evidence="1" type="ORF">PGAL8A_00234600</name>
</gene>